<dbReference type="InterPro" id="IPR050545">
    <property type="entry name" value="Mycobact_MmpL"/>
</dbReference>
<keyword evidence="3 6" id="KW-0812">Transmembrane</keyword>
<feature type="transmembrane region" description="Helical" evidence="6">
    <location>
        <begin position="611"/>
        <end position="635"/>
    </location>
</feature>
<proteinExistence type="predicted"/>
<dbReference type="Pfam" id="PF03176">
    <property type="entry name" value="MMPL"/>
    <property type="match status" value="2"/>
</dbReference>
<name>A0A9D2PIH3_9FIRM</name>
<evidence type="ECO:0000256" key="4">
    <source>
        <dbReference type="ARBA" id="ARBA00022989"/>
    </source>
</evidence>
<comment type="subcellular location">
    <subcellularLocation>
        <location evidence="1">Cell membrane</location>
        <topology evidence="1">Multi-pass membrane protein</topology>
    </subcellularLocation>
</comment>
<feature type="transmembrane region" description="Helical" evidence="6">
    <location>
        <begin position="647"/>
        <end position="670"/>
    </location>
</feature>
<dbReference type="EMBL" id="DWWD01000036">
    <property type="protein sequence ID" value="HJC50696.1"/>
    <property type="molecule type" value="Genomic_DNA"/>
</dbReference>
<reference evidence="8" key="2">
    <citation type="submission" date="2021-04" db="EMBL/GenBank/DDBJ databases">
        <authorList>
            <person name="Gilroy R."/>
        </authorList>
    </citation>
    <scope>NUCLEOTIDE SEQUENCE</scope>
    <source>
        <strain evidence="8">ChiSjej3B21-8574</strain>
    </source>
</reference>
<sequence>MEHYTNFILKHKKIIIVLFVLAAAVCAVLSTMVGVDYKFADYLPDDAESTKALDIMEEEYDQEVPNVRVMIKDVSIPEALVYKEKIGKVDGVQEINWLDDAVNIYEPLETEDQDTIDAWYKNGNALYQVTIDETNGEQVVHDIRQIIGDDNYMTGDAVIDALTPISTSEEIQKIVLIVVPLVFVVLLLTTNSWFEPVLFMAAIGTAILINRGTNLMFGTISFVTNAAGSILQLAVSMDYGIFLLHRFAENRQAGEEAEPAMKHAVQQSVGSIMSSGLTTVTGFAALIFMRFKIGPDMGWVMVKAIILSLIAVLCFLPVLTMVCYPLIDRTEHRSFAPKFRFLSKVVLDWRVPMLVLFLIVTIPSYFGQQKNSFLYGGTKVYQTEATQLGRDMNAIEDEYGISSQVVVMVPKGDMEKEIEMNRDLGSIEGVDSVVSYINSVGESIPTDFVPQEQLSQLYSEHYSRYVLTVDSEEGIDGWDQLVQEIKDTGEAYYGSGALVAGNLASTLDLKTTIIQDMTKVNLLSVGFVFIILLVNFQSIILPVILTLVIEASIWINLTVPYFAGSDLFYIGYLIISSVQLGATIDYGILFTDRYLEYRRDMGKKRAALRTIQSCTISIATSASILTIAGIILGVISTNGVLSQLGILIGRGAVISFLLVIFVLPGLLILFDRVIEKLTRNSQFYHGTQGGKIHELQESL</sequence>
<evidence type="ECO:0000256" key="3">
    <source>
        <dbReference type="ARBA" id="ARBA00022692"/>
    </source>
</evidence>
<evidence type="ECO:0000256" key="6">
    <source>
        <dbReference type="SAM" id="Phobius"/>
    </source>
</evidence>
<dbReference type="GO" id="GO:0005886">
    <property type="term" value="C:plasma membrane"/>
    <property type="evidence" value="ECO:0007669"/>
    <property type="project" value="UniProtKB-SubCell"/>
</dbReference>
<keyword evidence="2" id="KW-1003">Cell membrane</keyword>
<dbReference type="InterPro" id="IPR004869">
    <property type="entry name" value="MMPL_dom"/>
</dbReference>
<evidence type="ECO:0000313" key="8">
    <source>
        <dbReference type="EMBL" id="HJC50696.1"/>
    </source>
</evidence>
<evidence type="ECO:0000313" key="9">
    <source>
        <dbReference type="Proteomes" id="UP000823904"/>
    </source>
</evidence>
<evidence type="ECO:0000256" key="5">
    <source>
        <dbReference type="ARBA" id="ARBA00023136"/>
    </source>
</evidence>
<keyword evidence="4 6" id="KW-1133">Transmembrane helix</keyword>
<reference evidence="8" key="1">
    <citation type="journal article" date="2021" name="PeerJ">
        <title>Extensive microbial diversity within the chicken gut microbiome revealed by metagenomics and culture.</title>
        <authorList>
            <person name="Gilroy R."/>
            <person name="Ravi A."/>
            <person name="Getino M."/>
            <person name="Pursley I."/>
            <person name="Horton D.L."/>
            <person name="Alikhan N.F."/>
            <person name="Baker D."/>
            <person name="Gharbi K."/>
            <person name="Hall N."/>
            <person name="Watson M."/>
            <person name="Adriaenssens E.M."/>
            <person name="Foster-Nyarko E."/>
            <person name="Jarju S."/>
            <person name="Secka A."/>
            <person name="Antonio M."/>
            <person name="Oren A."/>
            <person name="Chaudhuri R.R."/>
            <person name="La Ragione R."/>
            <person name="Hildebrand F."/>
            <person name="Pallen M.J."/>
        </authorList>
    </citation>
    <scope>NUCLEOTIDE SEQUENCE</scope>
    <source>
        <strain evidence="8">ChiSjej3B21-8574</strain>
    </source>
</reference>
<feature type="transmembrane region" description="Helical" evidence="6">
    <location>
        <begin position="520"/>
        <end position="549"/>
    </location>
</feature>
<feature type="domain" description="Membrane transport protein MMPL" evidence="7">
    <location>
        <begin position="42"/>
        <end position="322"/>
    </location>
</feature>
<feature type="transmembrane region" description="Helical" evidence="6">
    <location>
        <begin position="268"/>
        <end position="288"/>
    </location>
</feature>
<feature type="domain" description="Membrane transport protein MMPL" evidence="7">
    <location>
        <begin position="469"/>
        <end position="673"/>
    </location>
</feature>
<dbReference type="Gene3D" id="1.20.1640.10">
    <property type="entry name" value="Multidrug efflux transporter AcrB transmembrane domain"/>
    <property type="match status" value="2"/>
</dbReference>
<dbReference type="PANTHER" id="PTHR33406">
    <property type="entry name" value="MEMBRANE PROTEIN MJ1562-RELATED"/>
    <property type="match status" value="1"/>
</dbReference>
<feature type="transmembrane region" description="Helical" evidence="6">
    <location>
        <begin position="347"/>
        <end position="366"/>
    </location>
</feature>
<dbReference type="AlphaFoldDB" id="A0A9D2PIH3"/>
<feature type="transmembrane region" description="Helical" evidence="6">
    <location>
        <begin position="569"/>
        <end position="590"/>
    </location>
</feature>
<comment type="caution">
    <text evidence="8">The sequence shown here is derived from an EMBL/GenBank/DDBJ whole genome shotgun (WGS) entry which is preliminary data.</text>
</comment>
<feature type="transmembrane region" description="Helical" evidence="6">
    <location>
        <begin position="174"/>
        <end position="194"/>
    </location>
</feature>
<feature type="transmembrane region" description="Helical" evidence="6">
    <location>
        <begin position="300"/>
        <end position="327"/>
    </location>
</feature>
<organism evidence="8 9">
    <name type="scientific">Candidatus Anaerostipes avistercoris</name>
    <dbReference type="NCBI Taxonomy" id="2838462"/>
    <lineage>
        <taxon>Bacteria</taxon>
        <taxon>Bacillati</taxon>
        <taxon>Bacillota</taxon>
        <taxon>Clostridia</taxon>
        <taxon>Lachnospirales</taxon>
        <taxon>Lachnospiraceae</taxon>
        <taxon>Anaerostipes</taxon>
    </lineage>
</organism>
<dbReference type="SUPFAM" id="SSF82866">
    <property type="entry name" value="Multidrug efflux transporter AcrB transmembrane domain"/>
    <property type="match status" value="2"/>
</dbReference>
<keyword evidence="5 6" id="KW-0472">Membrane</keyword>
<protein>
    <submittedName>
        <fullName evidence="8">MMPL family transporter</fullName>
    </submittedName>
</protein>
<evidence type="ECO:0000256" key="2">
    <source>
        <dbReference type="ARBA" id="ARBA00022475"/>
    </source>
</evidence>
<accession>A0A9D2PIH3</accession>
<feature type="transmembrane region" description="Helical" evidence="6">
    <location>
        <begin position="14"/>
        <end position="35"/>
    </location>
</feature>
<evidence type="ECO:0000256" key="1">
    <source>
        <dbReference type="ARBA" id="ARBA00004651"/>
    </source>
</evidence>
<dbReference type="PANTHER" id="PTHR33406:SF13">
    <property type="entry name" value="MEMBRANE PROTEIN YDFJ"/>
    <property type="match status" value="1"/>
</dbReference>
<evidence type="ECO:0000259" key="7">
    <source>
        <dbReference type="Pfam" id="PF03176"/>
    </source>
</evidence>
<dbReference type="Proteomes" id="UP000823904">
    <property type="component" value="Unassembled WGS sequence"/>
</dbReference>
<gene>
    <name evidence="8" type="ORF">H9754_09050</name>
</gene>